<dbReference type="EMBL" id="BDGG01000008">
    <property type="protein sequence ID" value="GAV02298.1"/>
    <property type="molecule type" value="Genomic_DNA"/>
</dbReference>
<evidence type="ECO:0000256" key="1">
    <source>
        <dbReference type="SAM" id="MobiDB-lite"/>
    </source>
</evidence>
<evidence type="ECO:0000313" key="3">
    <source>
        <dbReference type="EMBL" id="GAV02298.1"/>
    </source>
</evidence>
<proteinExistence type="predicted"/>
<gene>
    <name evidence="3" type="primary">RvY_12886-1</name>
    <name evidence="3" type="synonym">RvY_12886.1</name>
    <name evidence="3" type="ORF">RvY_12886</name>
</gene>
<reference evidence="3 4" key="1">
    <citation type="journal article" date="2016" name="Nat. Commun.">
        <title>Extremotolerant tardigrade genome and improved radiotolerance of human cultured cells by tardigrade-unique protein.</title>
        <authorList>
            <person name="Hashimoto T."/>
            <person name="Horikawa D.D."/>
            <person name="Saito Y."/>
            <person name="Kuwahara H."/>
            <person name="Kozuka-Hata H."/>
            <person name="Shin-I T."/>
            <person name="Minakuchi Y."/>
            <person name="Ohishi K."/>
            <person name="Motoyama A."/>
            <person name="Aizu T."/>
            <person name="Enomoto A."/>
            <person name="Kondo K."/>
            <person name="Tanaka S."/>
            <person name="Hara Y."/>
            <person name="Koshikawa S."/>
            <person name="Sagara H."/>
            <person name="Miura T."/>
            <person name="Yokobori S."/>
            <person name="Miyagawa K."/>
            <person name="Suzuki Y."/>
            <person name="Kubo T."/>
            <person name="Oyama M."/>
            <person name="Kohara Y."/>
            <person name="Fujiyama A."/>
            <person name="Arakawa K."/>
            <person name="Katayama T."/>
            <person name="Toyoda A."/>
            <person name="Kunieda T."/>
        </authorList>
    </citation>
    <scope>NUCLEOTIDE SEQUENCE [LARGE SCALE GENOMIC DNA]</scope>
    <source>
        <strain evidence="3 4">YOKOZUNA-1</strain>
    </source>
</reference>
<keyword evidence="2" id="KW-0732">Signal</keyword>
<keyword evidence="4" id="KW-1185">Reference proteome</keyword>
<protein>
    <submittedName>
        <fullName evidence="3">Uncharacterized protein</fullName>
    </submittedName>
</protein>
<accession>A0A1D1VRE2</accession>
<feature type="signal peptide" evidence="2">
    <location>
        <begin position="1"/>
        <end position="24"/>
    </location>
</feature>
<feature type="region of interest" description="Disordered" evidence="1">
    <location>
        <begin position="101"/>
        <end position="120"/>
    </location>
</feature>
<comment type="caution">
    <text evidence="3">The sequence shown here is derived from an EMBL/GenBank/DDBJ whole genome shotgun (WGS) entry which is preliminary data.</text>
</comment>
<organism evidence="3 4">
    <name type="scientific">Ramazzottius varieornatus</name>
    <name type="common">Water bear</name>
    <name type="synonym">Tardigrade</name>
    <dbReference type="NCBI Taxonomy" id="947166"/>
    <lineage>
        <taxon>Eukaryota</taxon>
        <taxon>Metazoa</taxon>
        <taxon>Ecdysozoa</taxon>
        <taxon>Tardigrada</taxon>
        <taxon>Eutardigrada</taxon>
        <taxon>Parachela</taxon>
        <taxon>Hypsibioidea</taxon>
        <taxon>Ramazzottiidae</taxon>
        <taxon>Ramazzottius</taxon>
    </lineage>
</organism>
<evidence type="ECO:0000313" key="4">
    <source>
        <dbReference type="Proteomes" id="UP000186922"/>
    </source>
</evidence>
<evidence type="ECO:0000256" key="2">
    <source>
        <dbReference type="SAM" id="SignalP"/>
    </source>
</evidence>
<dbReference type="Proteomes" id="UP000186922">
    <property type="component" value="Unassembled WGS sequence"/>
</dbReference>
<sequence length="164" mass="16247">MGVKGGTTFGILLGLCTLSSFVETAPTSEKAASGPSIALPPKPVYTAENENGINGNSSTEELIGIPLIAATHRSGSGGGQQNNNMAMLPLLMSMMNNNGGGGGAGGGGRQDGGGGGGAGGGGGGNNAAMMAMVSRKHFFRGQRTHWAEAGNGTSYTFPSLVVFL</sequence>
<feature type="chain" id="PRO_5008898750" evidence="2">
    <location>
        <begin position="25"/>
        <end position="164"/>
    </location>
</feature>
<dbReference type="AlphaFoldDB" id="A0A1D1VRE2"/>
<name>A0A1D1VRE2_RAMVA</name>